<dbReference type="SUPFAM" id="SSF51069">
    <property type="entry name" value="Carbonic anhydrase"/>
    <property type="match status" value="1"/>
</dbReference>
<evidence type="ECO:0000256" key="2">
    <source>
        <dbReference type="ARBA" id="ARBA00022723"/>
    </source>
</evidence>
<dbReference type="Pfam" id="PF00194">
    <property type="entry name" value="Carb_anhydrase"/>
    <property type="match status" value="1"/>
</dbReference>
<dbReference type="PROSITE" id="PS00162">
    <property type="entry name" value="ALPHA_CA_1"/>
    <property type="match status" value="1"/>
</dbReference>
<name>A0A9P0A4A5_BEMTA</name>
<comment type="function">
    <text evidence="4">Reversible hydration of carbon dioxide.</text>
</comment>
<sequence length="337" mass="38467">MAHEEQTLLRDSLSKSGAIWRITRKLAPVEGSKLGVCTTGKPFSAESSDWSQQGLASSSLQKTAAGTSLCQRYDEELKSRWPWVKQKFHKKMQSPVDINTDQCTFVRLPPIYFIQYWEAEGDMAILENTGHTVKLKLQPKTPIRKRPMISGGPAQGIYVFDSMHMHWGETDNNGSEHLLDGQPFSCEMHIVHYNLKYKTLENALNYFDGLLVTGFFGDAVELDNPELQEFIDDLKQIHDCNKSITVPIKPIFTFIRDCVTDQNYYCYPGSLTTPDFQECAIWIVFSKPFEISSSQLEEFRELKSSEGGKLINKNDRELQDFNDRPILFSVGEIKSIE</sequence>
<dbReference type="PROSITE" id="PS51144">
    <property type="entry name" value="ALPHA_CA_2"/>
    <property type="match status" value="1"/>
</dbReference>
<dbReference type="PANTHER" id="PTHR18952:SF124">
    <property type="entry name" value="CARBONIC ANHYDRASE 7"/>
    <property type="match status" value="1"/>
</dbReference>
<keyword evidence="7" id="KW-1185">Reference proteome</keyword>
<dbReference type="EMBL" id="OU963863">
    <property type="protein sequence ID" value="CAH0383958.1"/>
    <property type="molecule type" value="Genomic_DNA"/>
</dbReference>
<gene>
    <name evidence="6" type="ORF">BEMITA_LOCUS3344</name>
</gene>
<evidence type="ECO:0000256" key="4">
    <source>
        <dbReference type="RuleBase" id="RU367011"/>
    </source>
</evidence>
<dbReference type="GO" id="GO:0008270">
    <property type="term" value="F:zinc ion binding"/>
    <property type="evidence" value="ECO:0007669"/>
    <property type="project" value="UniProtKB-UniRule"/>
</dbReference>
<dbReference type="Gene3D" id="3.10.200.10">
    <property type="entry name" value="Alpha carbonic anhydrase"/>
    <property type="match status" value="1"/>
</dbReference>
<dbReference type="InterPro" id="IPR023561">
    <property type="entry name" value="Carbonic_anhydrase_a-class"/>
</dbReference>
<evidence type="ECO:0000313" key="6">
    <source>
        <dbReference type="EMBL" id="CAH0383958.1"/>
    </source>
</evidence>
<dbReference type="Proteomes" id="UP001152759">
    <property type="component" value="Chromosome 2"/>
</dbReference>
<dbReference type="InterPro" id="IPR018338">
    <property type="entry name" value="Carbonic_anhydrase_a-class_CS"/>
</dbReference>
<proteinExistence type="inferred from homology"/>
<keyword evidence="3 4" id="KW-0862">Zinc</keyword>
<evidence type="ECO:0000259" key="5">
    <source>
        <dbReference type="PROSITE" id="PS51144"/>
    </source>
</evidence>
<evidence type="ECO:0000256" key="3">
    <source>
        <dbReference type="ARBA" id="ARBA00022833"/>
    </source>
</evidence>
<dbReference type="InterPro" id="IPR001148">
    <property type="entry name" value="CA_dom"/>
</dbReference>
<comment type="catalytic activity">
    <reaction evidence="4">
        <text>hydrogencarbonate + H(+) = CO2 + H2O</text>
        <dbReference type="Rhea" id="RHEA:10748"/>
        <dbReference type="ChEBI" id="CHEBI:15377"/>
        <dbReference type="ChEBI" id="CHEBI:15378"/>
        <dbReference type="ChEBI" id="CHEBI:16526"/>
        <dbReference type="ChEBI" id="CHEBI:17544"/>
        <dbReference type="EC" id="4.2.1.1"/>
    </reaction>
</comment>
<dbReference type="InterPro" id="IPR036398">
    <property type="entry name" value="CA_dom_sf"/>
</dbReference>
<evidence type="ECO:0000256" key="1">
    <source>
        <dbReference type="ARBA" id="ARBA00010718"/>
    </source>
</evidence>
<dbReference type="CDD" id="cd00326">
    <property type="entry name" value="alpha_CA"/>
    <property type="match status" value="1"/>
</dbReference>
<dbReference type="GO" id="GO:0004089">
    <property type="term" value="F:carbonate dehydratase activity"/>
    <property type="evidence" value="ECO:0007669"/>
    <property type="project" value="UniProtKB-UniRule"/>
</dbReference>
<dbReference type="AlphaFoldDB" id="A0A9P0A4A5"/>
<accession>A0A9P0A4A5</accession>
<keyword evidence="2 4" id="KW-0479">Metal-binding</keyword>
<dbReference type="PANTHER" id="PTHR18952">
    <property type="entry name" value="CARBONIC ANHYDRASE"/>
    <property type="match status" value="1"/>
</dbReference>
<reference evidence="6" key="1">
    <citation type="submission" date="2021-12" db="EMBL/GenBank/DDBJ databases">
        <authorList>
            <person name="King R."/>
        </authorList>
    </citation>
    <scope>NUCLEOTIDE SEQUENCE</scope>
</reference>
<feature type="domain" description="Alpha-carbonic anhydrase" evidence="5">
    <location>
        <begin position="71"/>
        <end position="330"/>
    </location>
</feature>
<keyword evidence="4" id="KW-0456">Lyase</keyword>
<protein>
    <recommendedName>
        <fullName evidence="4">Carbonic anhydrase</fullName>
        <ecNumber evidence="4">4.2.1.1</ecNumber>
    </recommendedName>
</protein>
<dbReference type="SMART" id="SM01057">
    <property type="entry name" value="Carb_anhydrase"/>
    <property type="match status" value="1"/>
</dbReference>
<organism evidence="6 7">
    <name type="scientific">Bemisia tabaci</name>
    <name type="common">Sweetpotato whitefly</name>
    <name type="synonym">Aleurodes tabaci</name>
    <dbReference type="NCBI Taxonomy" id="7038"/>
    <lineage>
        <taxon>Eukaryota</taxon>
        <taxon>Metazoa</taxon>
        <taxon>Ecdysozoa</taxon>
        <taxon>Arthropoda</taxon>
        <taxon>Hexapoda</taxon>
        <taxon>Insecta</taxon>
        <taxon>Pterygota</taxon>
        <taxon>Neoptera</taxon>
        <taxon>Paraneoptera</taxon>
        <taxon>Hemiptera</taxon>
        <taxon>Sternorrhyncha</taxon>
        <taxon>Aleyrodoidea</taxon>
        <taxon>Aleyrodidae</taxon>
        <taxon>Aleyrodinae</taxon>
        <taxon>Bemisia</taxon>
    </lineage>
</organism>
<evidence type="ECO:0000313" key="7">
    <source>
        <dbReference type="Proteomes" id="UP001152759"/>
    </source>
</evidence>
<comment type="cofactor">
    <cofactor evidence="4">
        <name>Zn(2+)</name>
        <dbReference type="ChEBI" id="CHEBI:29105"/>
    </cofactor>
</comment>
<comment type="similarity">
    <text evidence="1 4">Belongs to the alpha-carbonic anhydrase family.</text>
</comment>
<dbReference type="EC" id="4.2.1.1" evidence="4"/>
<dbReference type="GO" id="GO:0005737">
    <property type="term" value="C:cytoplasm"/>
    <property type="evidence" value="ECO:0007669"/>
    <property type="project" value="TreeGrafter"/>
</dbReference>